<gene>
    <name evidence="2" type="ORF">F444_19681</name>
</gene>
<feature type="region of interest" description="Disordered" evidence="1">
    <location>
        <begin position="82"/>
        <end position="106"/>
    </location>
</feature>
<proteinExistence type="predicted"/>
<feature type="compositionally biased region" description="Low complexity" evidence="1">
    <location>
        <begin position="8"/>
        <end position="17"/>
    </location>
</feature>
<protein>
    <submittedName>
        <fullName evidence="2">Uncharacterized protein</fullName>
    </submittedName>
</protein>
<feature type="region of interest" description="Disordered" evidence="1">
    <location>
        <begin position="1"/>
        <end position="38"/>
    </location>
</feature>
<reference evidence="2 3" key="1">
    <citation type="submission" date="2013-11" db="EMBL/GenBank/DDBJ databases">
        <title>The Genome Sequence of Phytophthora parasitica P1976.</title>
        <authorList>
            <consortium name="The Broad Institute Genomics Platform"/>
            <person name="Russ C."/>
            <person name="Tyler B."/>
            <person name="Panabieres F."/>
            <person name="Shan W."/>
            <person name="Tripathy S."/>
            <person name="Grunwald N."/>
            <person name="Machado M."/>
            <person name="Johnson C.S."/>
            <person name="Walker B."/>
            <person name="Young S."/>
            <person name="Zeng Q."/>
            <person name="Gargeya S."/>
            <person name="Fitzgerald M."/>
            <person name="Haas B."/>
            <person name="Abouelleil A."/>
            <person name="Allen A.W."/>
            <person name="Alvarado L."/>
            <person name="Arachchi H.M."/>
            <person name="Berlin A.M."/>
            <person name="Chapman S.B."/>
            <person name="Gainer-Dewar J."/>
            <person name="Goldberg J."/>
            <person name="Griggs A."/>
            <person name="Gujja S."/>
            <person name="Hansen M."/>
            <person name="Howarth C."/>
            <person name="Imamovic A."/>
            <person name="Ireland A."/>
            <person name="Larimer J."/>
            <person name="McCowan C."/>
            <person name="Murphy C."/>
            <person name="Pearson M."/>
            <person name="Poon T.W."/>
            <person name="Priest M."/>
            <person name="Roberts A."/>
            <person name="Saif S."/>
            <person name="Shea T."/>
            <person name="Sisk P."/>
            <person name="Sykes S."/>
            <person name="Wortman J."/>
            <person name="Nusbaum C."/>
            <person name="Birren B."/>
        </authorList>
    </citation>
    <scope>NUCLEOTIDE SEQUENCE [LARGE SCALE GENOMIC DNA]</scope>
    <source>
        <strain evidence="2 3">P1976</strain>
    </source>
</reference>
<feature type="compositionally biased region" description="Polar residues" evidence="1">
    <location>
        <begin position="82"/>
        <end position="93"/>
    </location>
</feature>
<dbReference type="OrthoDB" id="98274at2759"/>
<comment type="caution">
    <text evidence="2">The sequence shown here is derived from an EMBL/GenBank/DDBJ whole genome shotgun (WGS) entry which is preliminary data.</text>
</comment>
<organism evidence="2 3">
    <name type="scientific">Phytophthora nicotianae P1976</name>
    <dbReference type="NCBI Taxonomy" id="1317066"/>
    <lineage>
        <taxon>Eukaryota</taxon>
        <taxon>Sar</taxon>
        <taxon>Stramenopiles</taxon>
        <taxon>Oomycota</taxon>
        <taxon>Peronosporomycetes</taxon>
        <taxon>Peronosporales</taxon>
        <taxon>Peronosporaceae</taxon>
        <taxon>Phytophthora</taxon>
    </lineage>
</organism>
<feature type="compositionally biased region" description="Basic and acidic residues" evidence="1">
    <location>
        <begin position="94"/>
        <end position="106"/>
    </location>
</feature>
<accession>A0A080Z6Z7</accession>
<dbReference type="AlphaFoldDB" id="A0A080Z6Z7"/>
<dbReference type="EMBL" id="ANJA01003600">
    <property type="protein sequence ID" value="ETO62408.1"/>
    <property type="molecule type" value="Genomic_DNA"/>
</dbReference>
<dbReference type="Proteomes" id="UP000028582">
    <property type="component" value="Unassembled WGS sequence"/>
</dbReference>
<name>A0A080Z6Z7_PHYNI</name>
<evidence type="ECO:0000256" key="1">
    <source>
        <dbReference type="SAM" id="MobiDB-lite"/>
    </source>
</evidence>
<sequence>MHSKVGSADDTTSASQTSKKRQRTSQSDEGTGIINVPADVNRPSRVVNKPVSATHEIRQLRDQVAAMENELNQLQSKWTEQLPDTSTRATAQHSAREKYEVGQTEEKHNKLQDIQVEQQFMFASLQTAILHAPLHSSGKEILKALHFNTSLGRDPEQREKVLLAHNNRSLSTIPSIVKKITQEAMDKVLAQRGKEDASKPVIPLSQIDVTGGKNSSIVSSVFISEIPNATLEEVYEAVASYFQDLPTYMKRHFSIDVKRERLNRANSPVGYWRWALDGNGIPARVNIVLCSELTASHGMFHVDVITDDQLYHVSSVQFGICGVTITPQRDPLTGEILSVTLRWLVLYHYNLVPNDPALARELEIIRPILNGDLITSSVCEYLQKKQLSSFRN</sequence>
<evidence type="ECO:0000313" key="2">
    <source>
        <dbReference type="EMBL" id="ETO62408.1"/>
    </source>
</evidence>
<evidence type="ECO:0000313" key="3">
    <source>
        <dbReference type="Proteomes" id="UP000028582"/>
    </source>
</evidence>